<gene>
    <name evidence="1" type="ORF">MARPO_0020s0032</name>
</gene>
<dbReference type="Gramene" id="Mp4g22620.1">
    <property type="protein sequence ID" value="Mp4g22620.1.cds1"/>
    <property type="gene ID" value="Mp4g22620"/>
</dbReference>
<dbReference type="EMBL" id="KZ772692">
    <property type="protein sequence ID" value="PTQ44364.1"/>
    <property type="molecule type" value="Genomic_DNA"/>
</dbReference>
<dbReference type="SUPFAM" id="SSF117281">
    <property type="entry name" value="Kelch motif"/>
    <property type="match status" value="1"/>
</dbReference>
<evidence type="ECO:0008006" key="3">
    <source>
        <dbReference type="Google" id="ProtNLM"/>
    </source>
</evidence>
<dbReference type="InterPro" id="IPR015915">
    <property type="entry name" value="Kelch-typ_b-propeller"/>
</dbReference>
<accession>A0A2R6XE41</accession>
<evidence type="ECO:0000313" key="2">
    <source>
        <dbReference type="Proteomes" id="UP000244005"/>
    </source>
</evidence>
<evidence type="ECO:0000313" key="1">
    <source>
        <dbReference type="EMBL" id="PTQ44364.1"/>
    </source>
</evidence>
<name>A0A2R6XE41_MARPO</name>
<reference evidence="2" key="1">
    <citation type="journal article" date="2017" name="Cell">
        <title>Insights into land plant evolution garnered from the Marchantia polymorpha genome.</title>
        <authorList>
            <person name="Bowman J.L."/>
            <person name="Kohchi T."/>
            <person name="Yamato K.T."/>
            <person name="Jenkins J."/>
            <person name="Shu S."/>
            <person name="Ishizaki K."/>
            <person name="Yamaoka S."/>
            <person name="Nishihama R."/>
            <person name="Nakamura Y."/>
            <person name="Berger F."/>
            <person name="Adam C."/>
            <person name="Aki S.S."/>
            <person name="Althoff F."/>
            <person name="Araki T."/>
            <person name="Arteaga-Vazquez M.A."/>
            <person name="Balasubrmanian S."/>
            <person name="Barry K."/>
            <person name="Bauer D."/>
            <person name="Boehm C.R."/>
            <person name="Briginshaw L."/>
            <person name="Caballero-Perez J."/>
            <person name="Catarino B."/>
            <person name="Chen F."/>
            <person name="Chiyoda S."/>
            <person name="Chovatia M."/>
            <person name="Davies K.M."/>
            <person name="Delmans M."/>
            <person name="Demura T."/>
            <person name="Dierschke T."/>
            <person name="Dolan L."/>
            <person name="Dorantes-Acosta A.E."/>
            <person name="Eklund D.M."/>
            <person name="Florent S.N."/>
            <person name="Flores-Sandoval E."/>
            <person name="Fujiyama A."/>
            <person name="Fukuzawa H."/>
            <person name="Galik B."/>
            <person name="Grimanelli D."/>
            <person name="Grimwood J."/>
            <person name="Grossniklaus U."/>
            <person name="Hamada T."/>
            <person name="Haseloff J."/>
            <person name="Hetherington A.J."/>
            <person name="Higo A."/>
            <person name="Hirakawa Y."/>
            <person name="Hundley H.N."/>
            <person name="Ikeda Y."/>
            <person name="Inoue K."/>
            <person name="Inoue S.I."/>
            <person name="Ishida S."/>
            <person name="Jia Q."/>
            <person name="Kakita M."/>
            <person name="Kanazawa T."/>
            <person name="Kawai Y."/>
            <person name="Kawashima T."/>
            <person name="Kennedy M."/>
            <person name="Kinose K."/>
            <person name="Kinoshita T."/>
            <person name="Kohara Y."/>
            <person name="Koide E."/>
            <person name="Komatsu K."/>
            <person name="Kopischke S."/>
            <person name="Kubo M."/>
            <person name="Kyozuka J."/>
            <person name="Lagercrantz U."/>
            <person name="Lin S.S."/>
            <person name="Lindquist E."/>
            <person name="Lipzen A.M."/>
            <person name="Lu C.W."/>
            <person name="De Luna E."/>
            <person name="Martienssen R.A."/>
            <person name="Minamino N."/>
            <person name="Mizutani M."/>
            <person name="Mizutani M."/>
            <person name="Mochizuki N."/>
            <person name="Monte I."/>
            <person name="Mosher R."/>
            <person name="Nagasaki H."/>
            <person name="Nakagami H."/>
            <person name="Naramoto S."/>
            <person name="Nishitani K."/>
            <person name="Ohtani M."/>
            <person name="Okamoto T."/>
            <person name="Okumura M."/>
            <person name="Phillips J."/>
            <person name="Pollak B."/>
            <person name="Reinders A."/>
            <person name="Rovekamp M."/>
            <person name="Sano R."/>
            <person name="Sawa S."/>
            <person name="Schmid M.W."/>
            <person name="Shirakawa M."/>
            <person name="Solano R."/>
            <person name="Spunde A."/>
            <person name="Suetsugu N."/>
            <person name="Sugano S."/>
            <person name="Sugiyama A."/>
            <person name="Sun R."/>
            <person name="Suzuki Y."/>
            <person name="Takenaka M."/>
            <person name="Takezawa D."/>
            <person name="Tomogane H."/>
            <person name="Tsuzuki M."/>
            <person name="Ueda T."/>
            <person name="Umeda M."/>
            <person name="Ward J.M."/>
            <person name="Watanabe Y."/>
            <person name="Yazaki K."/>
            <person name="Yokoyama R."/>
            <person name="Yoshitake Y."/>
            <person name="Yotsui I."/>
            <person name="Zachgo S."/>
            <person name="Schmutz J."/>
        </authorList>
    </citation>
    <scope>NUCLEOTIDE SEQUENCE [LARGE SCALE GENOMIC DNA]</scope>
    <source>
        <strain evidence="2">Tak-1</strain>
    </source>
</reference>
<dbReference type="AlphaFoldDB" id="A0A2R6XE41"/>
<dbReference type="Proteomes" id="UP000244005">
    <property type="component" value="Unassembled WGS sequence"/>
</dbReference>
<dbReference type="PANTHER" id="PTHR31672">
    <property type="entry name" value="BNACNNG10540D PROTEIN"/>
    <property type="match status" value="1"/>
</dbReference>
<proteinExistence type="predicted"/>
<dbReference type="PANTHER" id="PTHR31672:SF7">
    <property type="entry name" value="F-BOX DOMAIN-CONTAINING PROTEIN"/>
    <property type="match status" value="1"/>
</dbReference>
<organism evidence="1 2">
    <name type="scientific">Marchantia polymorpha</name>
    <name type="common">Common liverwort</name>
    <name type="synonym">Marchantia aquatica</name>
    <dbReference type="NCBI Taxonomy" id="3197"/>
    <lineage>
        <taxon>Eukaryota</taxon>
        <taxon>Viridiplantae</taxon>
        <taxon>Streptophyta</taxon>
        <taxon>Embryophyta</taxon>
        <taxon>Marchantiophyta</taxon>
        <taxon>Marchantiopsida</taxon>
        <taxon>Marchantiidae</taxon>
        <taxon>Marchantiales</taxon>
        <taxon>Marchantiaceae</taxon>
        <taxon>Marchantia</taxon>
    </lineage>
</organism>
<dbReference type="OrthoDB" id="10284968at2759"/>
<dbReference type="Gene3D" id="2.120.10.80">
    <property type="entry name" value="Kelch-type beta propeller"/>
    <property type="match status" value="1"/>
</dbReference>
<protein>
    <recommendedName>
        <fullName evidence="3">F-box domain-containing protein</fullName>
    </recommendedName>
</protein>
<keyword evidence="2" id="KW-1185">Reference proteome</keyword>
<sequence>MERRAAVTAAAAAAEMSGSDEGFEMGGRYIPKEVMCTILARLPVRAFAGVCKRWYWIVKDIEFQIMRQRLGAPKEQPFLLWNSNHVEQPYAYDLLLRHWLPFPLSPFARVAQNSPFEVHSSTGGLFLLKIDVNGMRTYATVNPLSGSYRLLPPMLEQPKNFKVIQMVMDDAVDGKFLILAEGCDPYVTDPNTPKIQIYDSIRNAWQMAGGLRPPRPRNYLTVLVPAEDRMVFRSAATLRGSLYCLAVTSRTAQVLRFDGADLWHAIQAELPWCIAPQAMGSTAPMNAAMWTPHLFANRGRLMLVGAQFRKYHTQRRPLYGVDELVNLWRHDSSSSSTTASASSAAGAAGASDCEVDEGVHVWALDDEQTEWVHVHRMPADLFDGSVKSYEFRTAGDFLHVSPWPRSSDCTAMLMANLATGCWEAFSEPPCNRANVVKKDSLLFQHTLYEPRLTAVA</sequence>
<dbReference type="InterPro" id="IPR050796">
    <property type="entry name" value="SCF_F-box_component"/>
</dbReference>